<evidence type="ECO:0000313" key="2">
    <source>
        <dbReference type="Proteomes" id="UP000053097"/>
    </source>
</evidence>
<organism evidence="1 2">
    <name type="scientific">Ooceraea biroi</name>
    <name type="common">Clonal raider ant</name>
    <name type="synonym">Cerapachys biroi</name>
    <dbReference type="NCBI Taxonomy" id="2015173"/>
    <lineage>
        <taxon>Eukaryota</taxon>
        <taxon>Metazoa</taxon>
        <taxon>Ecdysozoa</taxon>
        <taxon>Arthropoda</taxon>
        <taxon>Hexapoda</taxon>
        <taxon>Insecta</taxon>
        <taxon>Pterygota</taxon>
        <taxon>Neoptera</taxon>
        <taxon>Endopterygota</taxon>
        <taxon>Hymenoptera</taxon>
        <taxon>Apocrita</taxon>
        <taxon>Aculeata</taxon>
        <taxon>Formicoidea</taxon>
        <taxon>Formicidae</taxon>
        <taxon>Dorylinae</taxon>
        <taxon>Ooceraea</taxon>
    </lineage>
</organism>
<gene>
    <name evidence="1" type="ORF">X777_07496</name>
</gene>
<protein>
    <submittedName>
        <fullName evidence="1">Uncharacterized protein</fullName>
    </submittedName>
</protein>
<evidence type="ECO:0000313" key="1">
    <source>
        <dbReference type="EMBL" id="EZA62681.1"/>
    </source>
</evidence>
<name>A0A026X3W5_OOCBI</name>
<dbReference type="EMBL" id="KK107019">
    <property type="protein sequence ID" value="EZA62681.1"/>
    <property type="molecule type" value="Genomic_DNA"/>
</dbReference>
<reference evidence="1 2" key="1">
    <citation type="journal article" date="2014" name="Curr. Biol.">
        <title>The genome of the clonal raider ant Cerapachys biroi.</title>
        <authorList>
            <person name="Oxley P.R."/>
            <person name="Ji L."/>
            <person name="Fetter-Pruneda I."/>
            <person name="McKenzie S.K."/>
            <person name="Li C."/>
            <person name="Hu H."/>
            <person name="Zhang G."/>
            <person name="Kronauer D.J."/>
        </authorList>
    </citation>
    <scope>NUCLEOTIDE SEQUENCE [LARGE SCALE GENOMIC DNA]</scope>
</reference>
<feature type="non-terminal residue" evidence="1">
    <location>
        <position position="61"/>
    </location>
</feature>
<dbReference type="Proteomes" id="UP000053097">
    <property type="component" value="Unassembled WGS sequence"/>
</dbReference>
<proteinExistence type="predicted"/>
<keyword evidence="2" id="KW-1185">Reference proteome</keyword>
<accession>A0A026X3W5</accession>
<sequence length="61" mass="6871">MTRGNYQTPPCCFCSENGRRTRSRESIRALYKRSGGAVTEATCPGLNRFRDGYVVVRGIVR</sequence>
<dbReference type="AlphaFoldDB" id="A0A026X3W5"/>